<evidence type="ECO:0000256" key="7">
    <source>
        <dbReference type="ARBA" id="ARBA00023237"/>
    </source>
</evidence>
<keyword evidence="6 8" id="KW-0472">Membrane</keyword>
<comment type="subcellular location">
    <subcellularLocation>
        <location evidence="1 8">Cell outer membrane</location>
        <topology evidence="1 8">Multi-pass membrane protein</topology>
    </subcellularLocation>
</comment>
<evidence type="ECO:0000256" key="8">
    <source>
        <dbReference type="PROSITE-ProRule" id="PRU01360"/>
    </source>
</evidence>
<feature type="domain" description="TonB-dependent receptor-like beta-barrel" evidence="11">
    <location>
        <begin position="583"/>
        <end position="893"/>
    </location>
</feature>
<dbReference type="Gene3D" id="2.40.170.20">
    <property type="entry name" value="TonB-dependent receptor, beta-barrel domain"/>
    <property type="match status" value="1"/>
</dbReference>
<dbReference type="InterPro" id="IPR012910">
    <property type="entry name" value="Plug_dom"/>
</dbReference>
<dbReference type="SUPFAM" id="SSF56935">
    <property type="entry name" value="Porins"/>
    <property type="match status" value="1"/>
</dbReference>
<evidence type="ECO:0000256" key="4">
    <source>
        <dbReference type="ARBA" id="ARBA00022692"/>
    </source>
</evidence>
<dbReference type="InterPro" id="IPR023997">
    <property type="entry name" value="TonB-dep_OMP_SusC/RagA_CS"/>
</dbReference>
<reference evidence="13 14" key="1">
    <citation type="submission" date="2020-08" db="EMBL/GenBank/DDBJ databases">
        <title>Sphingobacterium sp. DN00404 isolated from aquaculture water.</title>
        <authorList>
            <person name="Zhang M."/>
        </authorList>
    </citation>
    <scope>NUCLEOTIDE SEQUENCE [LARGE SCALE GENOMIC DNA]</scope>
    <source>
        <strain evidence="13 14">KCTC 42746</strain>
    </source>
</reference>
<dbReference type="Gene3D" id="2.60.40.1120">
    <property type="entry name" value="Carboxypeptidase-like, regulatory domain"/>
    <property type="match status" value="1"/>
</dbReference>
<protein>
    <submittedName>
        <fullName evidence="13">TonB-dependent receptor</fullName>
    </submittedName>
</protein>
<name>A0ABR7XX70_9SPHI</name>
<feature type="signal peptide" evidence="10">
    <location>
        <begin position="1"/>
        <end position="17"/>
    </location>
</feature>
<dbReference type="PROSITE" id="PS52016">
    <property type="entry name" value="TONB_DEPENDENT_REC_3"/>
    <property type="match status" value="1"/>
</dbReference>
<feature type="chain" id="PRO_5045989948" evidence="10">
    <location>
        <begin position="18"/>
        <end position="1139"/>
    </location>
</feature>
<dbReference type="Pfam" id="PF13715">
    <property type="entry name" value="CarbopepD_reg_2"/>
    <property type="match status" value="1"/>
</dbReference>
<keyword evidence="4 8" id="KW-0812">Transmembrane</keyword>
<organism evidence="13 14">
    <name type="scientific">Sphingobacterium chuzhouense</name>
    <dbReference type="NCBI Taxonomy" id="1742264"/>
    <lineage>
        <taxon>Bacteria</taxon>
        <taxon>Pseudomonadati</taxon>
        <taxon>Bacteroidota</taxon>
        <taxon>Sphingobacteriia</taxon>
        <taxon>Sphingobacteriales</taxon>
        <taxon>Sphingobacteriaceae</taxon>
        <taxon>Sphingobacterium</taxon>
    </lineage>
</organism>
<evidence type="ECO:0000256" key="10">
    <source>
        <dbReference type="SAM" id="SignalP"/>
    </source>
</evidence>
<evidence type="ECO:0000256" key="2">
    <source>
        <dbReference type="ARBA" id="ARBA00022448"/>
    </source>
</evidence>
<evidence type="ECO:0000256" key="9">
    <source>
        <dbReference type="RuleBase" id="RU003357"/>
    </source>
</evidence>
<evidence type="ECO:0000256" key="5">
    <source>
        <dbReference type="ARBA" id="ARBA00023077"/>
    </source>
</evidence>
<sequence length="1139" mass="126502">MKLTLLLTLLACLQIKASVYSQQVSLSVKKAPLEKVIKEIRKQTGYAFFYDAAYLQEAAPVSLEVNNASIEETLAKAFKGQRFTWEILEKTILIKPVAKAKNIVVVKEQQQRTIKGLVTDEKGEPFSSVSVTVKGTSIGAVTDQEGAFVLELPVANSVLVVSAIGYVTQEVPTTDNNAIVSISLQPVTSDLDEVVVIGYGTQTRRDLTGAISSVKADDIVMTQGPEIGNMLKGKVAGVTIQQNSAQPGGGINILIRGAGSVNASNNPLIVVDGFPISDLQQPEAVNRYDGGTQSILNSFNPNDIESIEVLKDASATSIYGARAANGVILITTKKGKEGKARIDYSGNFSWQTYDNSFDMLSLKEWMEVSNESSFDQWMWDNQVYPYGSRTLEQAQEDSNVPIYRKPFTQNAINHIGKGTNWFDLVMRNGSTQQHNLSVSGGSNTTKYLISGNLYDQAGIVRNSGFKRYSVRANIDQDISRYVKLGVNLTASRIDNDNTQLGSSEYENAGIIRMALQMGPQIPVMDDNGNYSRNPKAPLQPNPASMLTIGDKGRVERMLLNTFADFKPIDDLTIRLKAGLDRGFTKRMAYLPRTTIHGELENGRGSINNFDRDDYLLEGTVNYTKTFGDGHRFDLLGGISRQKFYERTSGSAASGFITDAFLWNNLGAGSTQLPSSSYSSENMIASYFSRLNYNYDSRYLFTFTIRTDGASVFARNNKWATFPSAAIAWNLAEEPFFQNIKGTVNQLKLRLSYGQTGNADIGGNAFAAYGSYAGWLSEDDARMMAVSLSRLENPNLKWETTTGANLGIDYSLWSGKVEGSVELFNNVISDLLQIKPLNSYHEINEVWSNVGKTRSRGIEFSVTTRNIQRKEFQWRTIANFSFYRDTWLERAPDWKPSVFENVNDPIRSMFYRLSDGIMQIGETVPEAQPLLKPGQIKIRDIDGLLRNEADEPIVDENGRFLRTGQPDGIIDEADYMFLGSSDPGYMVGITNIINYKKFSLNFDFNGLLGRRMADPNYVNYGYSAWGVAVQGYNALRSVRDRWTTTNPSTENPSTFANYSNDGYGDFFLQRAWFIRLQNIALGYELPKNWTGNVFSSARINVAAHNIFVITPYNGIDPETDGYTAAYPNIRTFTAGVNLIF</sequence>
<comment type="similarity">
    <text evidence="8 9">Belongs to the TonB-dependent receptor family.</text>
</comment>
<dbReference type="InterPro" id="IPR023996">
    <property type="entry name" value="TonB-dep_OMP_SusC/RagA"/>
</dbReference>
<dbReference type="InterPro" id="IPR039426">
    <property type="entry name" value="TonB-dep_rcpt-like"/>
</dbReference>
<feature type="domain" description="TonB-dependent receptor plug" evidence="12">
    <location>
        <begin position="204"/>
        <end position="327"/>
    </location>
</feature>
<keyword evidence="3 8" id="KW-1134">Transmembrane beta strand</keyword>
<evidence type="ECO:0000256" key="3">
    <source>
        <dbReference type="ARBA" id="ARBA00022452"/>
    </source>
</evidence>
<dbReference type="InterPro" id="IPR000531">
    <property type="entry name" value="Beta-barrel_TonB"/>
</dbReference>
<accession>A0ABR7XX70</accession>
<comment type="caution">
    <text evidence="13">The sequence shown here is derived from an EMBL/GenBank/DDBJ whole genome shotgun (WGS) entry which is preliminary data.</text>
</comment>
<evidence type="ECO:0000256" key="1">
    <source>
        <dbReference type="ARBA" id="ARBA00004571"/>
    </source>
</evidence>
<keyword evidence="2 8" id="KW-0813">Transport</keyword>
<dbReference type="Pfam" id="PF00593">
    <property type="entry name" value="TonB_dep_Rec_b-barrel"/>
    <property type="match status" value="1"/>
</dbReference>
<gene>
    <name evidence="13" type="ORF">H8B21_18970</name>
</gene>
<evidence type="ECO:0000256" key="6">
    <source>
        <dbReference type="ARBA" id="ARBA00023136"/>
    </source>
</evidence>
<dbReference type="NCBIfam" id="TIGR04056">
    <property type="entry name" value="OMP_RagA_SusC"/>
    <property type="match status" value="1"/>
</dbReference>
<evidence type="ECO:0000313" key="14">
    <source>
        <dbReference type="Proteomes" id="UP000651112"/>
    </source>
</evidence>
<keyword evidence="10" id="KW-0732">Signal</keyword>
<dbReference type="SUPFAM" id="SSF49464">
    <property type="entry name" value="Carboxypeptidase regulatory domain-like"/>
    <property type="match status" value="1"/>
</dbReference>
<keyword evidence="7 8" id="KW-0998">Cell outer membrane</keyword>
<keyword evidence="13" id="KW-0675">Receptor</keyword>
<dbReference type="Proteomes" id="UP000651112">
    <property type="component" value="Unassembled WGS sequence"/>
</dbReference>
<dbReference type="EMBL" id="JACNYL010000005">
    <property type="protein sequence ID" value="MBD1423648.1"/>
    <property type="molecule type" value="Genomic_DNA"/>
</dbReference>
<evidence type="ECO:0000259" key="12">
    <source>
        <dbReference type="Pfam" id="PF07715"/>
    </source>
</evidence>
<dbReference type="InterPro" id="IPR008969">
    <property type="entry name" value="CarboxyPept-like_regulatory"/>
</dbReference>
<keyword evidence="5 9" id="KW-0798">TonB box</keyword>
<dbReference type="Pfam" id="PF07715">
    <property type="entry name" value="Plug"/>
    <property type="match status" value="1"/>
</dbReference>
<evidence type="ECO:0000259" key="11">
    <source>
        <dbReference type="Pfam" id="PF00593"/>
    </source>
</evidence>
<dbReference type="NCBIfam" id="TIGR04057">
    <property type="entry name" value="SusC_RagA_signa"/>
    <property type="match status" value="1"/>
</dbReference>
<proteinExistence type="inferred from homology"/>
<dbReference type="InterPro" id="IPR036942">
    <property type="entry name" value="Beta-barrel_TonB_sf"/>
</dbReference>
<dbReference type="Gene3D" id="2.170.130.10">
    <property type="entry name" value="TonB-dependent receptor, plug domain"/>
    <property type="match status" value="1"/>
</dbReference>
<keyword evidence="14" id="KW-1185">Reference proteome</keyword>
<evidence type="ECO:0000313" key="13">
    <source>
        <dbReference type="EMBL" id="MBD1423648.1"/>
    </source>
</evidence>
<dbReference type="InterPro" id="IPR037066">
    <property type="entry name" value="Plug_dom_sf"/>
</dbReference>